<dbReference type="Proteomes" id="UP000471521">
    <property type="component" value="Unassembled WGS sequence"/>
</dbReference>
<sequence>MLDPSAPDEPDESDSVGMPDPRSQSGTSGATETDPDRVGQLFDAVSYAVATTVLFAGVSAVVGLAVGSAVAPAVKYGLFVFGWLAFGYGTVMLWPKAAWKEQKESKMFDALVDSPSKRPDTKFQRLAQRLPPARFRQLPDEERLSTGARVFFAAVVMLATSIVLEQAFGVGP</sequence>
<dbReference type="Pfam" id="PF24432">
    <property type="entry name" value="DUF7555"/>
    <property type="match status" value="1"/>
</dbReference>
<evidence type="ECO:0000313" key="3">
    <source>
        <dbReference type="EMBL" id="MXR20124.1"/>
    </source>
</evidence>
<protein>
    <submittedName>
        <fullName evidence="3">Uncharacterized protein</fullName>
    </submittedName>
</protein>
<feature type="transmembrane region" description="Helical" evidence="2">
    <location>
        <begin position="144"/>
        <end position="164"/>
    </location>
</feature>
<dbReference type="InterPro" id="IPR055977">
    <property type="entry name" value="DUF7555"/>
</dbReference>
<feature type="region of interest" description="Disordered" evidence="1">
    <location>
        <begin position="1"/>
        <end position="36"/>
    </location>
</feature>
<dbReference type="OrthoDB" id="313482at2157"/>
<feature type="compositionally biased region" description="Polar residues" evidence="1">
    <location>
        <begin position="22"/>
        <end position="31"/>
    </location>
</feature>
<keyword evidence="4" id="KW-1185">Reference proteome</keyword>
<feature type="compositionally biased region" description="Acidic residues" evidence="1">
    <location>
        <begin position="1"/>
        <end position="14"/>
    </location>
</feature>
<dbReference type="AlphaFoldDB" id="A0A6B0SEF3"/>
<evidence type="ECO:0000256" key="1">
    <source>
        <dbReference type="SAM" id="MobiDB-lite"/>
    </source>
</evidence>
<keyword evidence="2" id="KW-0812">Transmembrane</keyword>
<feature type="transmembrane region" description="Helical" evidence="2">
    <location>
        <begin position="47"/>
        <end position="70"/>
    </location>
</feature>
<dbReference type="EMBL" id="WUUU01000028">
    <property type="protein sequence ID" value="MXR20124.1"/>
    <property type="molecule type" value="Genomic_DNA"/>
</dbReference>
<organism evidence="3 4">
    <name type="scientific">Halobacterium bonnevillei</name>
    <dbReference type="NCBI Taxonomy" id="2692200"/>
    <lineage>
        <taxon>Archaea</taxon>
        <taxon>Methanobacteriati</taxon>
        <taxon>Methanobacteriota</taxon>
        <taxon>Stenosarchaea group</taxon>
        <taxon>Halobacteria</taxon>
        <taxon>Halobacteriales</taxon>
        <taxon>Halobacteriaceae</taxon>
        <taxon>Halobacterium</taxon>
    </lineage>
</organism>
<name>A0A6B0SEF3_9EURY</name>
<gene>
    <name evidence="3" type="ORF">GRX66_05725</name>
</gene>
<feature type="transmembrane region" description="Helical" evidence="2">
    <location>
        <begin position="76"/>
        <end position="94"/>
    </location>
</feature>
<proteinExistence type="predicted"/>
<reference evidence="3 4" key="1">
    <citation type="submission" date="2019-12" db="EMBL/GenBank/DDBJ databases">
        <title>Isolation and characterization of three novel carbon monoxide-oxidizing members of Halobacteria from salione crusts and soils.</title>
        <authorList>
            <person name="Myers M.R."/>
            <person name="King G.M."/>
        </authorList>
    </citation>
    <scope>NUCLEOTIDE SEQUENCE [LARGE SCALE GENOMIC DNA]</scope>
    <source>
        <strain evidence="3 4">PCN9</strain>
    </source>
</reference>
<evidence type="ECO:0000313" key="4">
    <source>
        <dbReference type="Proteomes" id="UP000471521"/>
    </source>
</evidence>
<dbReference type="RefSeq" id="WP_159525682.1">
    <property type="nucleotide sequence ID" value="NZ_WUUU01000028.1"/>
</dbReference>
<accession>A0A6B0SEF3</accession>
<evidence type="ECO:0000256" key="2">
    <source>
        <dbReference type="SAM" id="Phobius"/>
    </source>
</evidence>
<keyword evidence="2" id="KW-1133">Transmembrane helix</keyword>
<keyword evidence="2" id="KW-0472">Membrane</keyword>
<comment type="caution">
    <text evidence="3">The sequence shown here is derived from an EMBL/GenBank/DDBJ whole genome shotgun (WGS) entry which is preliminary data.</text>
</comment>